<keyword evidence="1" id="KW-0812">Transmembrane</keyword>
<feature type="transmembrane region" description="Helical" evidence="1">
    <location>
        <begin position="69"/>
        <end position="88"/>
    </location>
</feature>
<evidence type="ECO:0000256" key="1">
    <source>
        <dbReference type="SAM" id="Phobius"/>
    </source>
</evidence>
<keyword evidence="4" id="KW-1185">Reference proteome</keyword>
<dbReference type="Proteomes" id="UP000593577">
    <property type="component" value="Unassembled WGS sequence"/>
</dbReference>
<feature type="transmembrane region" description="Helical" evidence="1">
    <location>
        <begin position="177"/>
        <end position="196"/>
    </location>
</feature>
<dbReference type="EMBL" id="JABFAA010000009">
    <property type="protein sequence ID" value="MBA0692496.1"/>
    <property type="molecule type" value="Genomic_DNA"/>
</dbReference>
<evidence type="ECO:0000313" key="3">
    <source>
        <dbReference type="EMBL" id="MBA0692496.1"/>
    </source>
</evidence>
<dbReference type="PANTHER" id="PTHR24128">
    <property type="entry name" value="HOMEOBOX PROTEIN WARIAI"/>
    <property type="match status" value="1"/>
</dbReference>
<keyword evidence="1" id="KW-1133">Transmembrane helix</keyword>
<feature type="transmembrane region" description="Helical" evidence="1">
    <location>
        <begin position="149"/>
        <end position="171"/>
    </location>
</feature>
<protein>
    <recommendedName>
        <fullName evidence="2">PGG domain-containing protein</fullName>
    </recommendedName>
</protein>
<sequence length="206" mass="22898">MIKLLIECEEVDKNKINDRGFTAMDVLQGQTVADNTESVNILNSNPLTFQKFSKLKLLRDEIKNTREQTVGVLLIVFTLVLTMTYQGILSPPGSIFQGDATAPTSSNHRAGKSVMTASSFLLFYIPNGAAFLISWVMTQLLLESVAESIIYFLSPIYLMVGFFYGVALSTIAPSTTLSLVVGGISFIIYYSIWLILSGHHRRFRKN</sequence>
<dbReference type="AlphaFoldDB" id="A0A7J8XYV1"/>
<gene>
    <name evidence="3" type="ORF">Goari_010051</name>
</gene>
<proteinExistence type="predicted"/>
<evidence type="ECO:0000313" key="4">
    <source>
        <dbReference type="Proteomes" id="UP000593577"/>
    </source>
</evidence>
<feature type="transmembrane region" description="Helical" evidence="1">
    <location>
        <begin position="121"/>
        <end position="142"/>
    </location>
</feature>
<dbReference type="Pfam" id="PF13962">
    <property type="entry name" value="PGG"/>
    <property type="match status" value="1"/>
</dbReference>
<evidence type="ECO:0000259" key="2">
    <source>
        <dbReference type="Pfam" id="PF13962"/>
    </source>
</evidence>
<dbReference type="InterPro" id="IPR026961">
    <property type="entry name" value="PGG_dom"/>
</dbReference>
<dbReference type="PANTHER" id="PTHR24128:SF40">
    <property type="entry name" value="SERINE_THREONINE-PROTEIN PHOSPHATASE 6 REGULATORY ANKYRIN REPEAT SUBUNIT A-LIKE"/>
    <property type="match status" value="1"/>
</dbReference>
<keyword evidence="1" id="KW-0472">Membrane</keyword>
<organism evidence="3 4">
    <name type="scientific">Gossypium aridum</name>
    <name type="common">American cotton</name>
    <name type="synonym">Erioxylum aridum</name>
    <dbReference type="NCBI Taxonomy" id="34290"/>
    <lineage>
        <taxon>Eukaryota</taxon>
        <taxon>Viridiplantae</taxon>
        <taxon>Streptophyta</taxon>
        <taxon>Embryophyta</taxon>
        <taxon>Tracheophyta</taxon>
        <taxon>Spermatophyta</taxon>
        <taxon>Magnoliopsida</taxon>
        <taxon>eudicotyledons</taxon>
        <taxon>Gunneridae</taxon>
        <taxon>Pentapetalae</taxon>
        <taxon>rosids</taxon>
        <taxon>malvids</taxon>
        <taxon>Malvales</taxon>
        <taxon>Malvaceae</taxon>
        <taxon>Malvoideae</taxon>
        <taxon>Gossypium</taxon>
    </lineage>
</organism>
<reference evidence="3 4" key="1">
    <citation type="journal article" date="2019" name="Genome Biol. Evol.">
        <title>Insights into the evolution of the New World diploid cottons (Gossypium, subgenus Houzingenia) based on genome sequencing.</title>
        <authorList>
            <person name="Grover C.E."/>
            <person name="Arick M.A. 2nd"/>
            <person name="Thrash A."/>
            <person name="Conover J.L."/>
            <person name="Sanders W.S."/>
            <person name="Peterson D.G."/>
            <person name="Frelichowski J.E."/>
            <person name="Scheffler J.A."/>
            <person name="Scheffler B.E."/>
            <person name="Wendel J.F."/>
        </authorList>
    </citation>
    <scope>NUCLEOTIDE SEQUENCE [LARGE SCALE GENOMIC DNA]</scope>
    <source>
        <strain evidence="3">185</strain>
        <tissue evidence="3">Leaf</tissue>
    </source>
</reference>
<feature type="domain" description="PGG" evidence="2">
    <location>
        <begin position="66"/>
        <end position="145"/>
    </location>
</feature>
<comment type="caution">
    <text evidence="3">The sequence shown here is derived from an EMBL/GenBank/DDBJ whole genome shotgun (WGS) entry which is preliminary data.</text>
</comment>
<name>A0A7J8XYV1_GOSAI</name>
<accession>A0A7J8XYV1</accession>